<evidence type="ECO:0000313" key="2">
    <source>
        <dbReference type="Proteomes" id="UP001596495"/>
    </source>
</evidence>
<protein>
    <submittedName>
        <fullName evidence="1">Uncharacterized protein</fullName>
    </submittedName>
</protein>
<evidence type="ECO:0000313" key="1">
    <source>
        <dbReference type="EMBL" id="MFC7433418.1"/>
    </source>
</evidence>
<dbReference type="EMBL" id="JBHTBX010000002">
    <property type="protein sequence ID" value="MFC7433418.1"/>
    <property type="molecule type" value="Genomic_DNA"/>
</dbReference>
<organism evidence="1 2">
    <name type="scientific">Hydrogenophaga bisanensis</name>
    <dbReference type="NCBI Taxonomy" id="439611"/>
    <lineage>
        <taxon>Bacteria</taxon>
        <taxon>Pseudomonadati</taxon>
        <taxon>Pseudomonadota</taxon>
        <taxon>Betaproteobacteria</taxon>
        <taxon>Burkholderiales</taxon>
        <taxon>Comamonadaceae</taxon>
        <taxon>Hydrogenophaga</taxon>
    </lineage>
</organism>
<sequence length="96" mass="10846">MAPLVDELPSIRRGRWLYAGVTPCDVRIIRHDTLYGSGDTEDPPELAGNRAVECYYIRYHTPAVTPPWHDGGIALSLREAMFMAERKLGPVVHWVD</sequence>
<name>A0ABW2R4Z3_9BURK</name>
<keyword evidence="2" id="KW-1185">Reference proteome</keyword>
<dbReference type="RefSeq" id="WP_382253661.1">
    <property type="nucleotide sequence ID" value="NZ_JBHTBX010000002.1"/>
</dbReference>
<dbReference type="Proteomes" id="UP001596495">
    <property type="component" value="Unassembled WGS sequence"/>
</dbReference>
<gene>
    <name evidence="1" type="ORF">ACFQNJ_02715</name>
</gene>
<comment type="caution">
    <text evidence="1">The sequence shown here is derived from an EMBL/GenBank/DDBJ whole genome shotgun (WGS) entry which is preliminary data.</text>
</comment>
<proteinExistence type="predicted"/>
<accession>A0ABW2R4Z3</accession>
<reference evidence="2" key="1">
    <citation type="journal article" date="2019" name="Int. J. Syst. Evol. Microbiol.">
        <title>The Global Catalogue of Microorganisms (GCM) 10K type strain sequencing project: providing services to taxonomists for standard genome sequencing and annotation.</title>
        <authorList>
            <consortium name="The Broad Institute Genomics Platform"/>
            <consortium name="The Broad Institute Genome Sequencing Center for Infectious Disease"/>
            <person name="Wu L."/>
            <person name="Ma J."/>
        </authorList>
    </citation>
    <scope>NUCLEOTIDE SEQUENCE [LARGE SCALE GENOMIC DNA]</scope>
    <source>
        <strain evidence="2">CCUG 54518</strain>
    </source>
</reference>